<accession>A0ABX0VYE5</accession>
<evidence type="ECO:0000313" key="3">
    <source>
        <dbReference type="Proteomes" id="UP000709466"/>
    </source>
</evidence>
<dbReference type="InterPro" id="IPR009325">
    <property type="entry name" value="DUF983"/>
</dbReference>
<organism evidence="2 3">
    <name type="scientific">Marivivens donghaensis</name>
    <dbReference type="NCBI Taxonomy" id="1699413"/>
    <lineage>
        <taxon>Bacteria</taxon>
        <taxon>Pseudomonadati</taxon>
        <taxon>Pseudomonadota</taxon>
        <taxon>Alphaproteobacteria</taxon>
        <taxon>Rhodobacterales</taxon>
        <taxon>Paracoccaceae</taxon>
        <taxon>Marivivens group</taxon>
        <taxon>Marivivens</taxon>
    </lineage>
</organism>
<keyword evidence="3" id="KW-1185">Reference proteome</keyword>
<dbReference type="Pfam" id="PF06170">
    <property type="entry name" value="DUF983"/>
    <property type="match status" value="1"/>
</dbReference>
<dbReference type="RefSeq" id="WP_167638355.1">
    <property type="nucleotide sequence ID" value="NZ_JAATOP010000006.1"/>
</dbReference>
<proteinExistence type="predicted"/>
<keyword evidence="1" id="KW-0812">Transmembrane</keyword>
<comment type="caution">
    <text evidence="2">The sequence shown here is derived from an EMBL/GenBank/DDBJ whole genome shotgun (WGS) entry which is preliminary data.</text>
</comment>
<gene>
    <name evidence="2" type="ORF">HCZ30_09930</name>
</gene>
<evidence type="ECO:0000256" key="1">
    <source>
        <dbReference type="SAM" id="Phobius"/>
    </source>
</evidence>
<feature type="transmembrane region" description="Helical" evidence="1">
    <location>
        <begin position="23"/>
        <end position="44"/>
    </location>
</feature>
<evidence type="ECO:0000313" key="2">
    <source>
        <dbReference type="EMBL" id="NIY72753.1"/>
    </source>
</evidence>
<sequence>MYKDTCSECGEELHHHRADDGPAYLTILIVGHVMGFALHGLFGYMRDDPLILALVLCTIATVLALLMLPRMKGLMVGPQAILVWVDGRSNADFRVRSLASGTRRFRRQTISSKSRWSASLVELPWRCPLLADRTQRLSIYKVLSPLAGAIDAMAVCVGKSEPKLEEGFHV</sequence>
<keyword evidence="1" id="KW-1133">Transmembrane helix</keyword>
<dbReference type="EMBL" id="JAATOP010000006">
    <property type="protein sequence ID" value="NIY72753.1"/>
    <property type="molecule type" value="Genomic_DNA"/>
</dbReference>
<feature type="transmembrane region" description="Helical" evidence="1">
    <location>
        <begin position="50"/>
        <end position="68"/>
    </location>
</feature>
<protein>
    <submittedName>
        <fullName evidence="2">DUF983 domain-containing protein</fullName>
    </submittedName>
</protein>
<name>A0ABX0VYE5_9RHOB</name>
<dbReference type="Proteomes" id="UP000709466">
    <property type="component" value="Unassembled WGS sequence"/>
</dbReference>
<reference evidence="2 3" key="1">
    <citation type="submission" date="2020-03" db="EMBL/GenBank/DDBJ databases">
        <title>Bacterial isolates of synthetic phycosphere.</title>
        <authorList>
            <person name="Fu H."/>
            <person name="Moran M.A."/>
        </authorList>
    </citation>
    <scope>NUCLEOTIDE SEQUENCE [LARGE SCALE GENOMIC DNA]</scope>
    <source>
        <strain evidence="2 3">HF1</strain>
    </source>
</reference>
<keyword evidence="1" id="KW-0472">Membrane</keyword>